<evidence type="ECO:0000256" key="1">
    <source>
        <dbReference type="ARBA" id="ARBA00022737"/>
    </source>
</evidence>
<dbReference type="Proteomes" id="UP000015106">
    <property type="component" value="Chromosome 3"/>
</dbReference>
<dbReference type="Pfam" id="PF23559">
    <property type="entry name" value="WHD_DRP"/>
    <property type="match status" value="1"/>
</dbReference>
<dbReference type="GO" id="GO:0002758">
    <property type="term" value="P:innate immune response-activating signaling pathway"/>
    <property type="evidence" value="ECO:0007669"/>
    <property type="project" value="UniProtKB-ARBA"/>
</dbReference>
<reference evidence="4" key="3">
    <citation type="submission" date="2022-06" db="UniProtKB">
        <authorList>
            <consortium name="EnsemblPlants"/>
        </authorList>
    </citation>
    <scope>IDENTIFICATION</scope>
</reference>
<dbReference type="InterPro" id="IPR036388">
    <property type="entry name" value="WH-like_DNA-bd_sf"/>
</dbReference>
<dbReference type="InterPro" id="IPR044974">
    <property type="entry name" value="Disease_R_plants"/>
</dbReference>
<feature type="domain" description="Disease resistance protein winged helix" evidence="3">
    <location>
        <begin position="51"/>
        <end position="121"/>
    </location>
</feature>
<keyword evidence="1" id="KW-0677">Repeat</keyword>
<dbReference type="PANTHER" id="PTHR23155">
    <property type="entry name" value="DISEASE RESISTANCE PROTEIN RP"/>
    <property type="match status" value="1"/>
</dbReference>
<dbReference type="EnsemblPlants" id="TuG1812G0300004633.01.T01">
    <property type="protein sequence ID" value="TuG1812G0300004633.01.T01.cds281593"/>
    <property type="gene ID" value="TuG1812G0300004633.01"/>
</dbReference>
<dbReference type="PANTHER" id="PTHR23155:SF999">
    <property type="entry name" value="NB-ARC DOMAIN CONTAINING PROTEIN, EXPRESSED"/>
    <property type="match status" value="1"/>
</dbReference>
<keyword evidence="2" id="KW-0611">Plant defense</keyword>
<dbReference type="Gene3D" id="1.10.10.10">
    <property type="entry name" value="Winged helix-like DNA-binding domain superfamily/Winged helix DNA-binding domain"/>
    <property type="match status" value="1"/>
</dbReference>
<dbReference type="GO" id="GO:0009626">
    <property type="term" value="P:plant-type hypersensitive response"/>
    <property type="evidence" value="ECO:0007669"/>
    <property type="project" value="UniProtKB-ARBA"/>
</dbReference>
<evidence type="ECO:0000256" key="2">
    <source>
        <dbReference type="ARBA" id="ARBA00022821"/>
    </source>
</evidence>
<protein>
    <recommendedName>
        <fullName evidence="3">Disease resistance protein winged helix domain-containing protein</fullName>
    </recommendedName>
</protein>
<organism evidence="4 5">
    <name type="scientific">Triticum urartu</name>
    <name type="common">Red wild einkorn</name>
    <name type="synonym">Crithodium urartu</name>
    <dbReference type="NCBI Taxonomy" id="4572"/>
    <lineage>
        <taxon>Eukaryota</taxon>
        <taxon>Viridiplantae</taxon>
        <taxon>Streptophyta</taxon>
        <taxon>Embryophyta</taxon>
        <taxon>Tracheophyta</taxon>
        <taxon>Spermatophyta</taxon>
        <taxon>Magnoliopsida</taxon>
        <taxon>Liliopsida</taxon>
        <taxon>Poales</taxon>
        <taxon>Poaceae</taxon>
        <taxon>BOP clade</taxon>
        <taxon>Pooideae</taxon>
        <taxon>Triticodae</taxon>
        <taxon>Triticeae</taxon>
        <taxon>Triticinae</taxon>
        <taxon>Triticum</taxon>
    </lineage>
</organism>
<accession>A0A8R7U040</accession>
<reference evidence="5" key="1">
    <citation type="journal article" date="2013" name="Nature">
        <title>Draft genome of the wheat A-genome progenitor Triticum urartu.</title>
        <authorList>
            <person name="Ling H.Q."/>
            <person name="Zhao S."/>
            <person name="Liu D."/>
            <person name="Wang J."/>
            <person name="Sun H."/>
            <person name="Zhang C."/>
            <person name="Fan H."/>
            <person name="Li D."/>
            <person name="Dong L."/>
            <person name="Tao Y."/>
            <person name="Gao C."/>
            <person name="Wu H."/>
            <person name="Li Y."/>
            <person name="Cui Y."/>
            <person name="Guo X."/>
            <person name="Zheng S."/>
            <person name="Wang B."/>
            <person name="Yu K."/>
            <person name="Liang Q."/>
            <person name="Yang W."/>
            <person name="Lou X."/>
            <person name="Chen J."/>
            <person name="Feng M."/>
            <person name="Jian J."/>
            <person name="Zhang X."/>
            <person name="Luo G."/>
            <person name="Jiang Y."/>
            <person name="Liu J."/>
            <person name="Wang Z."/>
            <person name="Sha Y."/>
            <person name="Zhang B."/>
            <person name="Wu H."/>
            <person name="Tang D."/>
            <person name="Shen Q."/>
            <person name="Xue P."/>
            <person name="Zou S."/>
            <person name="Wang X."/>
            <person name="Liu X."/>
            <person name="Wang F."/>
            <person name="Yang Y."/>
            <person name="An X."/>
            <person name="Dong Z."/>
            <person name="Zhang K."/>
            <person name="Zhang X."/>
            <person name="Luo M.C."/>
            <person name="Dvorak J."/>
            <person name="Tong Y."/>
            <person name="Wang J."/>
            <person name="Yang H."/>
            <person name="Li Z."/>
            <person name="Wang D."/>
            <person name="Zhang A."/>
            <person name="Wang J."/>
        </authorList>
    </citation>
    <scope>NUCLEOTIDE SEQUENCE</scope>
    <source>
        <strain evidence="5">cv. G1812</strain>
    </source>
</reference>
<dbReference type="AlphaFoldDB" id="A0A8R7U040"/>
<dbReference type="FunFam" id="1.10.10.10:FF:000322">
    <property type="entry name" value="Probable disease resistance protein At1g63360"/>
    <property type="match status" value="1"/>
</dbReference>
<evidence type="ECO:0000313" key="4">
    <source>
        <dbReference type="EnsemblPlants" id="TuG1812G0300004633.01.T01.cds281593"/>
    </source>
</evidence>
<name>A0A8R7U040_TRIUA</name>
<proteinExistence type="predicted"/>
<keyword evidence="5" id="KW-1185">Reference proteome</keyword>
<dbReference type="GO" id="GO:0042742">
    <property type="term" value="P:defense response to bacterium"/>
    <property type="evidence" value="ECO:0007669"/>
    <property type="project" value="UniProtKB-ARBA"/>
</dbReference>
<dbReference type="Gramene" id="TuG1812G0300004633.01.T01">
    <property type="protein sequence ID" value="TuG1812G0300004633.01.T01.cds281593"/>
    <property type="gene ID" value="TuG1812G0300004633.01"/>
</dbReference>
<dbReference type="InterPro" id="IPR058922">
    <property type="entry name" value="WHD_DRP"/>
</dbReference>
<sequence>MLRTKWEMILSSLGSMLEENPAFRWMNHVLNLSYNDLPHDLKTCMLYLVSFPEDSIIRKDHLLRRWIAEGFVMEIPSQDLEDIAEGYLTELINRSMIQPASFGEGGELMSVRVHDLMLELITSKSRQENFITTTNDLKARPGALEIRRLSLHFSNAEDDNVLGSMELKQTRSLIFSGIVQDIPCIRKFE</sequence>
<evidence type="ECO:0000313" key="5">
    <source>
        <dbReference type="Proteomes" id="UP000015106"/>
    </source>
</evidence>
<reference evidence="4" key="2">
    <citation type="submission" date="2018-03" db="EMBL/GenBank/DDBJ databases">
        <title>The Triticum urartu genome reveals the dynamic nature of wheat genome evolution.</title>
        <authorList>
            <person name="Ling H."/>
            <person name="Ma B."/>
            <person name="Shi X."/>
            <person name="Liu H."/>
            <person name="Dong L."/>
            <person name="Sun H."/>
            <person name="Cao Y."/>
            <person name="Gao Q."/>
            <person name="Zheng S."/>
            <person name="Li Y."/>
            <person name="Yu Y."/>
            <person name="Du H."/>
            <person name="Qi M."/>
            <person name="Li Y."/>
            <person name="Yu H."/>
            <person name="Cui Y."/>
            <person name="Wang N."/>
            <person name="Chen C."/>
            <person name="Wu H."/>
            <person name="Zhao Y."/>
            <person name="Zhang J."/>
            <person name="Li Y."/>
            <person name="Zhou W."/>
            <person name="Zhang B."/>
            <person name="Hu W."/>
            <person name="Eijk M."/>
            <person name="Tang J."/>
            <person name="Witsenboer H."/>
            <person name="Zhao S."/>
            <person name="Li Z."/>
            <person name="Zhang A."/>
            <person name="Wang D."/>
            <person name="Liang C."/>
        </authorList>
    </citation>
    <scope>NUCLEOTIDE SEQUENCE [LARGE SCALE GENOMIC DNA]</scope>
    <source>
        <strain evidence="4">cv. G1812</strain>
    </source>
</reference>
<evidence type="ECO:0000259" key="3">
    <source>
        <dbReference type="Pfam" id="PF23559"/>
    </source>
</evidence>